<evidence type="ECO:0000256" key="1">
    <source>
        <dbReference type="SAM" id="MobiDB-lite"/>
    </source>
</evidence>
<dbReference type="EMBL" id="CP003273">
    <property type="protein sequence ID" value="AGL02023.1"/>
    <property type="molecule type" value="Genomic_DNA"/>
</dbReference>
<keyword evidence="3" id="KW-1185">Reference proteome</keyword>
<feature type="region of interest" description="Disordered" evidence="1">
    <location>
        <begin position="37"/>
        <end position="63"/>
    </location>
</feature>
<evidence type="ECO:0000313" key="2">
    <source>
        <dbReference type="EMBL" id="AGL02023.1"/>
    </source>
</evidence>
<sequence length="201" mass="21154">MNSSDIFNPKNKKYWSIAVLLLLGIMLMLVGSCDSGSFSSSSEKAPPDNSAAAGSGQAGNGTNSIMTREEKELAGELRQMLEQVAGAGRVEVTVQLATSTHNDYAINTATGLKTTRENDQSGGSRQITENTETSTVVIARGNQGLEEPVVKKEVAPDVAGIMVVAEGAGTPRVKADLFRAVQVALGVEPHRIIVLPMKEGV</sequence>
<dbReference type="HOGENOM" id="CLU_071454_1_0_9"/>
<evidence type="ECO:0000313" key="3">
    <source>
        <dbReference type="Proteomes" id="UP000013520"/>
    </source>
</evidence>
<dbReference type="NCBIfam" id="TIGR02830">
    <property type="entry name" value="spore_III_AG"/>
    <property type="match status" value="1"/>
</dbReference>
<dbReference type="Proteomes" id="UP000013520">
    <property type="component" value="Chromosome"/>
</dbReference>
<dbReference type="STRING" id="767817.Desgi_2617"/>
<accession>R4KFS2</accession>
<proteinExistence type="predicted"/>
<dbReference type="InterPro" id="IPR014195">
    <property type="entry name" value="Spore_III_AG"/>
</dbReference>
<protein>
    <submittedName>
        <fullName evidence="2">Stage III sporulation protein AG</fullName>
    </submittedName>
</protein>
<organism evidence="2 3">
    <name type="scientific">Desulfoscipio gibsoniae DSM 7213</name>
    <dbReference type="NCBI Taxonomy" id="767817"/>
    <lineage>
        <taxon>Bacteria</taxon>
        <taxon>Bacillati</taxon>
        <taxon>Bacillota</taxon>
        <taxon>Clostridia</taxon>
        <taxon>Eubacteriales</taxon>
        <taxon>Desulfallaceae</taxon>
        <taxon>Desulfoscipio</taxon>
    </lineage>
</organism>
<dbReference type="RefSeq" id="WP_006521751.1">
    <property type="nucleotide sequence ID" value="NC_021184.1"/>
</dbReference>
<dbReference type="OrthoDB" id="2381602at2"/>
<dbReference type="AlphaFoldDB" id="R4KFS2"/>
<gene>
    <name evidence="2" type="ORF">Desgi_2617</name>
</gene>
<name>R4KFS2_9FIRM</name>
<reference evidence="2 3" key="1">
    <citation type="submission" date="2012-01" db="EMBL/GenBank/DDBJ databases">
        <title>Complete sequence of Desulfotomaculum gibsoniae DSM 7213.</title>
        <authorList>
            <consortium name="US DOE Joint Genome Institute"/>
            <person name="Lucas S."/>
            <person name="Han J."/>
            <person name="Lapidus A."/>
            <person name="Cheng J.-F."/>
            <person name="Goodwin L."/>
            <person name="Pitluck S."/>
            <person name="Peters L."/>
            <person name="Ovchinnikova G."/>
            <person name="Teshima H."/>
            <person name="Detter J.C."/>
            <person name="Han C."/>
            <person name="Tapia R."/>
            <person name="Land M."/>
            <person name="Hauser L."/>
            <person name="Kyrpides N."/>
            <person name="Ivanova N."/>
            <person name="Pagani I."/>
            <person name="Parshina S."/>
            <person name="Plugge C."/>
            <person name="Muyzer G."/>
            <person name="Kuever J."/>
            <person name="Ivanova A."/>
            <person name="Nazina T."/>
            <person name="Klenk H.-P."/>
            <person name="Brambilla E."/>
            <person name="Spring S."/>
            <person name="Stams A.F."/>
            <person name="Woyke T."/>
        </authorList>
    </citation>
    <scope>NUCLEOTIDE SEQUENCE [LARGE SCALE GENOMIC DNA]</scope>
    <source>
        <strain evidence="2 3">DSM 7213</strain>
    </source>
</reference>
<feature type="compositionally biased region" description="Low complexity" evidence="1">
    <location>
        <begin position="49"/>
        <end position="63"/>
    </location>
</feature>
<dbReference type="KEGG" id="dgi:Desgi_2617"/>
<dbReference type="eggNOG" id="ENOG50330Z5">
    <property type="taxonomic scope" value="Bacteria"/>
</dbReference>